<dbReference type="AlphaFoldDB" id="A0A1D6FBM3"/>
<sequence length="261" mass="29213">MSLKIGFHRMVTSGHSNKSITSFCDVCFCWSFMFELMYVSDFRPIYAGNALCTVKYTDEDPCMMSIRSTSFSPTADAMSETKVAPITQVDLSFLSEGKSTWVNLTSQDTKRHDLANACVVVTGGRGLRSAENFKLLEQLAEKFGAAAGATRAAVEAGYVPNDLQSCRRRLQQLESQLMEANRIKEEGNTGSIRWKENILDQENELQNIKQENDDLQTKESAASEKIKELSSQLTNAKYGMINSNTKEIMRRGALKRTMNLL</sequence>
<dbReference type="SUPFAM" id="SSF52402">
    <property type="entry name" value="Adenine nucleotide alpha hydrolases-like"/>
    <property type="match status" value="1"/>
</dbReference>
<gene>
    <name evidence="6" type="ORF">ZEAMMB73_Zm00001d008303</name>
</gene>
<accession>A0A1D6FBM3</accession>
<dbReference type="EMBL" id="CM000784">
    <property type="protein sequence ID" value="AQK89468.1"/>
    <property type="molecule type" value="Genomic_DNA"/>
</dbReference>
<reference evidence="6" key="1">
    <citation type="submission" date="2015-12" db="EMBL/GenBank/DDBJ databases">
        <title>Update maize B73 reference genome by single molecule sequencing technologies.</title>
        <authorList>
            <consortium name="Maize Genome Sequencing Project"/>
            <person name="Ware D."/>
        </authorList>
    </citation>
    <scope>NUCLEOTIDE SEQUENCE</scope>
    <source>
        <tissue evidence="6">Seedling</tissue>
    </source>
</reference>
<dbReference type="InterPro" id="IPR014730">
    <property type="entry name" value="ETF_a/b_N"/>
</dbReference>
<dbReference type="Pfam" id="PF00766">
    <property type="entry name" value="ETF_alpha"/>
    <property type="match status" value="1"/>
</dbReference>
<dbReference type="Gene3D" id="3.40.50.620">
    <property type="entry name" value="HUPs"/>
    <property type="match status" value="1"/>
</dbReference>
<keyword evidence="3" id="KW-0175">Coiled coil</keyword>
<dbReference type="GO" id="GO:0005759">
    <property type="term" value="C:mitochondrial matrix"/>
    <property type="evidence" value="ECO:0007669"/>
    <property type="project" value="UniProtKB-SubCell"/>
</dbReference>
<evidence type="ECO:0000313" key="6">
    <source>
        <dbReference type="EMBL" id="AQK89468.1"/>
    </source>
</evidence>
<evidence type="ECO:0000256" key="3">
    <source>
        <dbReference type="SAM" id="Coils"/>
    </source>
</evidence>
<dbReference type="InterPro" id="IPR029035">
    <property type="entry name" value="DHS-like_NAD/FAD-binding_dom"/>
</dbReference>
<feature type="domain" description="Electron transfer flavoprotein alpha/beta-subunit N-terminal" evidence="5">
    <location>
        <begin position="43"/>
        <end position="92"/>
    </location>
</feature>
<organism evidence="6">
    <name type="scientific">Zea mays</name>
    <name type="common">Maize</name>
    <dbReference type="NCBI Taxonomy" id="4577"/>
    <lineage>
        <taxon>Eukaryota</taxon>
        <taxon>Viridiplantae</taxon>
        <taxon>Streptophyta</taxon>
        <taxon>Embryophyta</taxon>
        <taxon>Tracheophyta</taxon>
        <taxon>Spermatophyta</taxon>
        <taxon>Magnoliopsida</taxon>
        <taxon>Liliopsida</taxon>
        <taxon>Poales</taxon>
        <taxon>Poaceae</taxon>
        <taxon>PACMAD clade</taxon>
        <taxon>Panicoideae</taxon>
        <taxon>Andropogonodae</taxon>
        <taxon>Andropogoneae</taxon>
        <taxon>Tripsacinae</taxon>
        <taxon>Zea</taxon>
    </lineage>
</organism>
<name>A0A1D6FBM3_MAIZE</name>
<evidence type="ECO:0000256" key="1">
    <source>
        <dbReference type="ARBA" id="ARBA00004305"/>
    </source>
</evidence>
<protein>
    <submittedName>
        <fullName evidence="6">Electron transfer flavoprotein subunit alpha mitochondrial</fullName>
    </submittedName>
</protein>
<dbReference type="PANTHER" id="PTHR43153:SF1">
    <property type="entry name" value="ELECTRON TRANSFER FLAVOPROTEIN SUBUNIT ALPHA, MITOCHONDRIAL"/>
    <property type="match status" value="1"/>
</dbReference>
<dbReference type="InterPro" id="IPR001308">
    <property type="entry name" value="ETF_a/FixB"/>
</dbReference>
<feature type="domain" description="Electron transfer flavoprotein alpha subunit C-terminal" evidence="4">
    <location>
        <begin position="113"/>
        <end position="164"/>
    </location>
</feature>
<evidence type="ECO:0000259" key="5">
    <source>
        <dbReference type="Pfam" id="PF01012"/>
    </source>
</evidence>
<dbReference type="InterPro" id="IPR014729">
    <property type="entry name" value="Rossmann-like_a/b/a_fold"/>
</dbReference>
<dbReference type="PaxDb" id="4577-AC195172.3_FGP001"/>
<dbReference type="GO" id="GO:0050660">
    <property type="term" value="F:flavin adenine dinucleotide binding"/>
    <property type="evidence" value="ECO:0007669"/>
    <property type="project" value="InterPro"/>
</dbReference>
<dbReference type="Gene3D" id="3.40.50.1220">
    <property type="entry name" value="TPP-binding domain"/>
    <property type="match status" value="1"/>
</dbReference>
<comment type="similarity">
    <text evidence="2">Belongs to the ETF alpha-subunit/FixB family.</text>
</comment>
<proteinExistence type="inferred from homology"/>
<evidence type="ECO:0000256" key="2">
    <source>
        <dbReference type="ARBA" id="ARBA00005817"/>
    </source>
</evidence>
<dbReference type="SUPFAM" id="SSF52467">
    <property type="entry name" value="DHS-like NAD/FAD-binding domain"/>
    <property type="match status" value="1"/>
</dbReference>
<dbReference type="ExpressionAtlas" id="A0A1D6FBM3">
    <property type="expression patterns" value="baseline and differential"/>
</dbReference>
<evidence type="ECO:0000259" key="4">
    <source>
        <dbReference type="Pfam" id="PF00766"/>
    </source>
</evidence>
<comment type="subcellular location">
    <subcellularLocation>
        <location evidence="1">Mitochondrion matrix</location>
    </subcellularLocation>
</comment>
<feature type="coiled-coil region" evidence="3">
    <location>
        <begin position="163"/>
        <end position="232"/>
    </location>
</feature>
<dbReference type="GO" id="GO:0009055">
    <property type="term" value="F:electron transfer activity"/>
    <property type="evidence" value="ECO:0007669"/>
    <property type="project" value="InterPro"/>
</dbReference>
<dbReference type="InterPro" id="IPR014731">
    <property type="entry name" value="ETF_asu_C"/>
</dbReference>
<dbReference type="PANTHER" id="PTHR43153">
    <property type="entry name" value="ELECTRON TRANSFER FLAVOPROTEIN ALPHA"/>
    <property type="match status" value="1"/>
</dbReference>
<dbReference type="eggNOG" id="KOG3954">
    <property type="taxonomic scope" value="Eukaryota"/>
</dbReference>
<dbReference type="Pfam" id="PF01012">
    <property type="entry name" value="ETF"/>
    <property type="match status" value="1"/>
</dbReference>